<organism evidence="3 4">
    <name type="scientific">Madurella fahalii</name>
    <dbReference type="NCBI Taxonomy" id="1157608"/>
    <lineage>
        <taxon>Eukaryota</taxon>
        <taxon>Fungi</taxon>
        <taxon>Dikarya</taxon>
        <taxon>Ascomycota</taxon>
        <taxon>Pezizomycotina</taxon>
        <taxon>Sordariomycetes</taxon>
        <taxon>Sordariomycetidae</taxon>
        <taxon>Sordariales</taxon>
        <taxon>Sordariales incertae sedis</taxon>
        <taxon>Madurella</taxon>
    </lineage>
</organism>
<feature type="region of interest" description="Disordered" evidence="1">
    <location>
        <begin position="91"/>
        <end position="147"/>
    </location>
</feature>
<feature type="compositionally biased region" description="Low complexity" evidence="1">
    <location>
        <begin position="411"/>
        <end position="423"/>
    </location>
</feature>
<evidence type="ECO:0000256" key="1">
    <source>
        <dbReference type="SAM" id="MobiDB-lite"/>
    </source>
</evidence>
<feature type="region of interest" description="Disordered" evidence="1">
    <location>
        <begin position="246"/>
        <end position="270"/>
    </location>
</feature>
<feature type="region of interest" description="Disordered" evidence="1">
    <location>
        <begin position="383"/>
        <end position="443"/>
    </location>
</feature>
<proteinExistence type="predicted"/>
<dbReference type="EMBL" id="BAAFSV010000003">
    <property type="protein sequence ID" value="GAB1316202.1"/>
    <property type="molecule type" value="Genomic_DNA"/>
</dbReference>
<feature type="region of interest" description="Disordered" evidence="1">
    <location>
        <begin position="18"/>
        <end position="72"/>
    </location>
</feature>
<feature type="transmembrane region" description="Helical" evidence="2">
    <location>
        <begin position="202"/>
        <end position="225"/>
    </location>
</feature>
<keyword evidence="2" id="KW-1133">Transmembrane helix</keyword>
<dbReference type="GeneID" id="98177155"/>
<reference evidence="3 4" key="1">
    <citation type="submission" date="2024-09" db="EMBL/GenBank/DDBJ databases">
        <title>Itraconazole resistance in Madurella fahalii resulting from another homologue of gene encoding cytochrome P450 14-alpha sterol demethylase (CYP51).</title>
        <authorList>
            <person name="Yoshioka I."/>
            <person name="Fahal A.H."/>
            <person name="Kaneko S."/>
            <person name="Yaguchi T."/>
        </authorList>
    </citation>
    <scope>NUCLEOTIDE SEQUENCE [LARGE SCALE GENOMIC DNA]</scope>
    <source>
        <strain evidence="3 4">IFM 68171</strain>
    </source>
</reference>
<evidence type="ECO:0000256" key="2">
    <source>
        <dbReference type="SAM" id="Phobius"/>
    </source>
</evidence>
<accession>A0ABQ0GEL4</accession>
<protein>
    <submittedName>
        <fullName evidence="3">Uncharacterized protein</fullName>
    </submittedName>
</protein>
<feature type="compositionally biased region" description="Polar residues" evidence="1">
    <location>
        <begin position="386"/>
        <end position="402"/>
    </location>
</feature>
<gene>
    <name evidence="3" type="ORF">MFIFM68171_06412</name>
</gene>
<comment type="caution">
    <text evidence="3">The sequence shown here is derived from an EMBL/GenBank/DDBJ whole genome shotgun (WGS) entry which is preliminary data.</text>
</comment>
<evidence type="ECO:0000313" key="3">
    <source>
        <dbReference type="EMBL" id="GAB1316202.1"/>
    </source>
</evidence>
<sequence>MAVRKGDSGVAYTVTVFRDDTKPRHPSVHPLFRSRESGNEFEQVQDPCNKPKHSRRPGSPEVKRETADADANIVMGKPQGVVILRATDTEMETASTAGRPVQDDSNPSGRPTTAQGVRPDLGSLRRGPRLRHSRLPPSPSSAATRPWDLPKSTRELWGIVGRLRGLMIASALLLELSILSFVSSITVVAMMRREHGYPGTGVVAWAALSGILVVVLPVSFWLSILQYRKTTKRLLSGENWIEMHRRSRPLPPRPISDGEQQQDNSTTEEAWQKFAQDHEQLRRYVEFLENRIGVLEEGQQGAHPTIDPGDGVAAGNSNDHEKDNGIANSNPKPKPLKVDRSLSRRKLIQPEAEPGPNGATAIPVSSTKTSILTELCEAVTEGYSPLSEQSGPIATQTPNSHNHTPRSRLRGSNNSGNNNSNNNTPLGHLAPHGKTAVHHQRGVHSVDIFGGKVGDM</sequence>
<keyword evidence="2" id="KW-0472">Membrane</keyword>
<feature type="transmembrane region" description="Helical" evidence="2">
    <location>
        <begin position="166"/>
        <end position="190"/>
    </location>
</feature>
<dbReference type="Proteomes" id="UP001628179">
    <property type="component" value="Unassembled WGS sequence"/>
</dbReference>
<keyword evidence="2" id="KW-0812">Transmembrane</keyword>
<evidence type="ECO:0000313" key="4">
    <source>
        <dbReference type="Proteomes" id="UP001628179"/>
    </source>
</evidence>
<feature type="region of interest" description="Disordered" evidence="1">
    <location>
        <begin position="296"/>
        <end position="338"/>
    </location>
</feature>
<dbReference type="RefSeq" id="XP_070917933.1">
    <property type="nucleotide sequence ID" value="XM_071061832.1"/>
</dbReference>
<keyword evidence="4" id="KW-1185">Reference proteome</keyword>
<name>A0ABQ0GEL4_9PEZI</name>
<feature type="compositionally biased region" description="Polar residues" evidence="1">
    <location>
        <begin position="258"/>
        <end position="269"/>
    </location>
</feature>
<feature type="compositionally biased region" description="Polar residues" evidence="1">
    <location>
        <begin position="103"/>
        <end position="115"/>
    </location>
</feature>